<protein>
    <submittedName>
        <fullName evidence="6">MarR family winged helix-turn-helix transcriptional regulator</fullName>
    </submittedName>
    <submittedName>
        <fullName evidence="5">Transcriptional regulator, MarR family</fullName>
    </submittedName>
</protein>
<dbReference type="SMART" id="SM00347">
    <property type="entry name" value="HTH_MARR"/>
    <property type="match status" value="1"/>
</dbReference>
<dbReference type="EMBL" id="FNAX01000007">
    <property type="protein sequence ID" value="SDF32279.1"/>
    <property type="molecule type" value="Genomic_DNA"/>
</dbReference>
<dbReference type="InterPro" id="IPR036390">
    <property type="entry name" value="WH_DNA-bd_sf"/>
</dbReference>
<evidence type="ECO:0000259" key="4">
    <source>
        <dbReference type="PROSITE" id="PS50995"/>
    </source>
</evidence>
<reference evidence="6" key="2">
    <citation type="submission" date="2022-10" db="EMBL/GenBank/DDBJ databases">
        <title>The complete genomes of actinobacterial strains from the NBC collection.</title>
        <authorList>
            <person name="Joergensen T.S."/>
            <person name="Alvarez Arevalo M."/>
            <person name="Sterndorff E.B."/>
            <person name="Faurdal D."/>
            <person name="Vuksanovic O."/>
            <person name="Mourched A.-S."/>
            <person name="Charusanti P."/>
            <person name="Shaw S."/>
            <person name="Blin K."/>
            <person name="Weber T."/>
        </authorList>
    </citation>
    <scope>NUCLEOTIDE SEQUENCE</scope>
    <source>
        <strain evidence="6">NBC_00489</strain>
    </source>
</reference>
<keyword evidence="3" id="KW-0804">Transcription</keyword>
<feature type="domain" description="HTH marR-type" evidence="4">
    <location>
        <begin position="15"/>
        <end position="153"/>
    </location>
</feature>
<dbReference type="PANTHER" id="PTHR42756">
    <property type="entry name" value="TRANSCRIPTIONAL REGULATOR, MARR"/>
    <property type="match status" value="1"/>
</dbReference>
<keyword evidence="8" id="KW-1185">Reference proteome</keyword>
<dbReference type="InterPro" id="IPR036388">
    <property type="entry name" value="WH-like_DNA-bd_sf"/>
</dbReference>
<dbReference type="Pfam" id="PF12802">
    <property type="entry name" value="MarR_2"/>
    <property type="match status" value="1"/>
</dbReference>
<dbReference type="GO" id="GO:0003700">
    <property type="term" value="F:DNA-binding transcription factor activity"/>
    <property type="evidence" value="ECO:0007669"/>
    <property type="project" value="InterPro"/>
</dbReference>
<reference evidence="5 7" key="1">
    <citation type="submission" date="2016-10" db="EMBL/GenBank/DDBJ databases">
        <authorList>
            <person name="de Groot N.N."/>
        </authorList>
    </citation>
    <scope>NUCLEOTIDE SEQUENCE [LARGE SCALE GENOMIC DNA]</scope>
    <source>
        <strain evidence="5 7">CGMCC 4.1859</strain>
    </source>
</reference>
<evidence type="ECO:0000313" key="6">
    <source>
        <dbReference type="EMBL" id="WUR38088.1"/>
    </source>
</evidence>
<proteinExistence type="predicted"/>
<dbReference type="AlphaFoldDB" id="A0A1G7K616"/>
<evidence type="ECO:0000313" key="8">
    <source>
        <dbReference type="Proteomes" id="UP001432161"/>
    </source>
</evidence>
<dbReference type="Proteomes" id="UP000198614">
    <property type="component" value="Unassembled WGS sequence"/>
</dbReference>
<evidence type="ECO:0000256" key="3">
    <source>
        <dbReference type="ARBA" id="ARBA00023163"/>
    </source>
</evidence>
<dbReference type="Gene3D" id="1.10.10.10">
    <property type="entry name" value="Winged helix-like DNA-binding domain superfamily/Winged helix DNA-binding domain"/>
    <property type="match status" value="1"/>
</dbReference>
<keyword evidence="2" id="KW-0238">DNA-binding</keyword>
<dbReference type="InterPro" id="IPR000835">
    <property type="entry name" value="HTH_MarR-typ"/>
</dbReference>
<keyword evidence="1" id="KW-0805">Transcription regulation</keyword>
<evidence type="ECO:0000256" key="1">
    <source>
        <dbReference type="ARBA" id="ARBA00023015"/>
    </source>
</evidence>
<evidence type="ECO:0000313" key="7">
    <source>
        <dbReference type="Proteomes" id="UP000198614"/>
    </source>
</evidence>
<dbReference type="Proteomes" id="UP001432161">
    <property type="component" value="Chromosome"/>
</dbReference>
<dbReference type="OrthoDB" id="4463574at2"/>
<dbReference type="PRINTS" id="PR00598">
    <property type="entry name" value="HTHMARR"/>
</dbReference>
<evidence type="ECO:0000256" key="2">
    <source>
        <dbReference type="ARBA" id="ARBA00023125"/>
    </source>
</evidence>
<dbReference type="SUPFAM" id="SSF46785">
    <property type="entry name" value="Winged helix' DNA-binding domain"/>
    <property type="match status" value="1"/>
</dbReference>
<evidence type="ECO:0000313" key="5">
    <source>
        <dbReference type="EMBL" id="SDF32279.1"/>
    </source>
</evidence>
<dbReference type="EMBL" id="CP108330">
    <property type="protein sequence ID" value="WUR38088.1"/>
    <property type="molecule type" value="Genomic_DNA"/>
</dbReference>
<name>A0A1G7K616_9ACTN</name>
<sequence length="169" mass="18725">MTGAHLPGDLDGALAARLGYLFKNAYFRLSERMTAALEPYGMNPRELGVLSAIQAGGIEEGGQEWSQMELAGRLGVDRTTMVALIDGLERKGLVERRRSARDRRRNVVLLTAEGERCRREADAARVRVEREFLAPLDEETAAVLTEALRTLFEAHGRVNRPHCTPPPTT</sequence>
<gene>
    <name evidence="6" type="ORF">OHN36_13220</name>
    <name evidence="5" type="ORF">SAMN05216260_107183</name>
</gene>
<dbReference type="PANTHER" id="PTHR42756:SF1">
    <property type="entry name" value="TRANSCRIPTIONAL REPRESSOR OF EMRAB OPERON"/>
    <property type="match status" value="1"/>
</dbReference>
<accession>A0A1G7K616</accession>
<dbReference type="GO" id="GO:0003677">
    <property type="term" value="F:DNA binding"/>
    <property type="evidence" value="ECO:0007669"/>
    <property type="project" value="UniProtKB-KW"/>
</dbReference>
<dbReference type="PROSITE" id="PS50995">
    <property type="entry name" value="HTH_MARR_2"/>
    <property type="match status" value="1"/>
</dbReference>
<organism evidence="5 7">
    <name type="scientific">Streptomyces griseoaurantiacus</name>
    <dbReference type="NCBI Taxonomy" id="68213"/>
    <lineage>
        <taxon>Bacteria</taxon>
        <taxon>Bacillati</taxon>
        <taxon>Actinomycetota</taxon>
        <taxon>Actinomycetes</taxon>
        <taxon>Kitasatosporales</taxon>
        <taxon>Streptomycetaceae</taxon>
        <taxon>Streptomyces</taxon>
        <taxon>Streptomyces aurantiacus group</taxon>
    </lineage>
</organism>